<dbReference type="Proteomes" id="UP001515100">
    <property type="component" value="Unassembled WGS sequence"/>
</dbReference>
<proteinExistence type="predicted"/>
<evidence type="ECO:0000313" key="3">
    <source>
        <dbReference type="EMBL" id="KAA1379834.1"/>
    </source>
</evidence>
<dbReference type="InterPro" id="IPR036196">
    <property type="entry name" value="Ptyr_pPase_sf"/>
</dbReference>
<dbReference type="AlphaFoldDB" id="A0A641AP17"/>
<sequence length="209" mass="22622">MASPRRRRSWSTPRPGCTCVRCCRDGATVSGHRFAVLAVCTANICRSPMIEILLRARLDDARFEVASAGVRGWDRKPMDSMASLELARLGHSSESFRSHAIDSYLVDSADLILTATREHRSAVLSMNPQALRRSFTLVEFAALTELVDGADPAALVAQAAQRRSLAPADADVADPYRRGPDVHRATADQIDAAVATIATRLNALVPAAR</sequence>
<keyword evidence="4" id="KW-1185">Reference proteome</keyword>
<evidence type="ECO:0000259" key="2">
    <source>
        <dbReference type="SMART" id="SM00226"/>
    </source>
</evidence>
<dbReference type="Pfam" id="PF01451">
    <property type="entry name" value="LMWPc"/>
    <property type="match status" value="1"/>
</dbReference>
<gene>
    <name evidence="3" type="ORF">ESP62_001055</name>
</gene>
<dbReference type="OrthoDB" id="9784339at2"/>
<accession>A0A641AP17</accession>
<dbReference type="EMBL" id="SDPP02000001">
    <property type="protein sequence ID" value="KAA1379834.1"/>
    <property type="molecule type" value="Genomic_DNA"/>
</dbReference>
<dbReference type="GO" id="GO:0004725">
    <property type="term" value="F:protein tyrosine phosphatase activity"/>
    <property type="evidence" value="ECO:0007669"/>
    <property type="project" value="UniProtKB-EC"/>
</dbReference>
<organism evidence="3 4">
    <name type="scientific">Aeromicrobium fastidiosum</name>
    <dbReference type="NCBI Taxonomy" id="52699"/>
    <lineage>
        <taxon>Bacteria</taxon>
        <taxon>Bacillati</taxon>
        <taxon>Actinomycetota</taxon>
        <taxon>Actinomycetes</taxon>
        <taxon>Propionibacteriales</taxon>
        <taxon>Nocardioidaceae</taxon>
        <taxon>Aeromicrobium</taxon>
    </lineage>
</organism>
<dbReference type="Gene3D" id="3.40.50.2300">
    <property type="match status" value="1"/>
</dbReference>
<dbReference type="SUPFAM" id="SSF52788">
    <property type="entry name" value="Phosphotyrosine protein phosphatases I"/>
    <property type="match status" value="1"/>
</dbReference>
<dbReference type="PANTHER" id="PTHR11717:SF7">
    <property type="entry name" value="LOW MOLECULAR WEIGHT PHOSPHOTYROSINE PROTEIN PHOSPHATASE"/>
    <property type="match status" value="1"/>
</dbReference>
<evidence type="ECO:0000313" key="4">
    <source>
        <dbReference type="Proteomes" id="UP001515100"/>
    </source>
</evidence>
<comment type="caution">
    <text evidence="3">The sequence shown here is derived from an EMBL/GenBank/DDBJ whole genome shotgun (WGS) entry which is preliminary data.</text>
</comment>
<dbReference type="InterPro" id="IPR050438">
    <property type="entry name" value="LMW_PTPase"/>
</dbReference>
<protein>
    <recommendedName>
        <fullName evidence="1">protein-tyrosine-phosphatase</fullName>
        <ecNumber evidence="1">3.1.3.48</ecNumber>
    </recommendedName>
</protein>
<dbReference type="SMART" id="SM00226">
    <property type="entry name" value="LMWPc"/>
    <property type="match status" value="1"/>
</dbReference>
<dbReference type="InterPro" id="IPR023485">
    <property type="entry name" value="Ptyr_pPase"/>
</dbReference>
<evidence type="ECO:0000256" key="1">
    <source>
        <dbReference type="ARBA" id="ARBA00013064"/>
    </source>
</evidence>
<feature type="domain" description="Phosphotyrosine protein phosphatase I" evidence="2">
    <location>
        <begin position="34"/>
        <end position="200"/>
    </location>
</feature>
<reference evidence="3" key="1">
    <citation type="submission" date="2019-09" db="EMBL/GenBank/DDBJ databases">
        <authorList>
            <person name="Li J."/>
        </authorList>
    </citation>
    <scope>NUCLEOTIDE SEQUENCE [LARGE SCALE GENOMIC DNA]</scope>
    <source>
        <strain evidence="3">NRBC 14897</strain>
    </source>
</reference>
<name>A0A641AP17_9ACTN</name>
<dbReference type="PANTHER" id="PTHR11717">
    <property type="entry name" value="LOW MOLECULAR WEIGHT PROTEIN TYROSINE PHOSPHATASE"/>
    <property type="match status" value="1"/>
</dbReference>
<dbReference type="EC" id="3.1.3.48" evidence="1"/>